<dbReference type="Proteomes" id="UP000235388">
    <property type="component" value="Unassembled WGS sequence"/>
</dbReference>
<sequence length="193" mass="20757">MAAGRGAVPGGTEVSLRALCRIQLCSDEAAEQLGAAQPLGGPRSSSERCAASSSTAMKLQSSWARRSPWGDRGLPQSALPHPALQSIWARHSTWRDRGLPQSAVPHPALQARHSVWRDSHAFIMPSSLARRVHQGVPGYPSLWQATYPAPHLALPCGYMAGVAGTRQRVLGTRGHLYSGIYSGPGTRVQTHWQ</sequence>
<evidence type="ECO:0000313" key="2">
    <source>
        <dbReference type="Proteomes" id="UP000235388"/>
    </source>
</evidence>
<comment type="caution">
    <text evidence="1">The sequence shown here is derived from an EMBL/GenBank/DDBJ whole genome shotgun (WGS) entry which is preliminary data.</text>
</comment>
<organism evidence="1 2">
    <name type="scientific">Puccinia coronata f. sp. avenae</name>
    <dbReference type="NCBI Taxonomy" id="200324"/>
    <lineage>
        <taxon>Eukaryota</taxon>
        <taxon>Fungi</taxon>
        <taxon>Dikarya</taxon>
        <taxon>Basidiomycota</taxon>
        <taxon>Pucciniomycotina</taxon>
        <taxon>Pucciniomycetes</taxon>
        <taxon>Pucciniales</taxon>
        <taxon>Pucciniaceae</taxon>
        <taxon>Puccinia</taxon>
    </lineage>
</organism>
<gene>
    <name evidence="1" type="ORF">PCANC_02634</name>
</gene>
<protein>
    <submittedName>
        <fullName evidence="1">Uncharacterized protein</fullName>
    </submittedName>
</protein>
<evidence type="ECO:0000313" key="1">
    <source>
        <dbReference type="EMBL" id="PLW57494.1"/>
    </source>
</evidence>
<name>A0A2N5W5H4_9BASI</name>
<dbReference type="AlphaFoldDB" id="A0A2N5W5H4"/>
<accession>A0A2N5W5H4</accession>
<dbReference type="EMBL" id="PGCJ01000010">
    <property type="protein sequence ID" value="PLW57494.1"/>
    <property type="molecule type" value="Genomic_DNA"/>
</dbReference>
<proteinExistence type="predicted"/>
<keyword evidence="2" id="KW-1185">Reference proteome</keyword>
<reference evidence="1 2" key="1">
    <citation type="submission" date="2017-11" db="EMBL/GenBank/DDBJ databases">
        <title>De novo assembly and phasing of dikaryotic genomes from two isolates of Puccinia coronata f. sp. avenae, the causal agent of oat crown rust.</title>
        <authorList>
            <person name="Miller M.E."/>
            <person name="Zhang Y."/>
            <person name="Omidvar V."/>
            <person name="Sperschneider J."/>
            <person name="Schwessinger B."/>
            <person name="Raley C."/>
            <person name="Palmer J.M."/>
            <person name="Garnica D."/>
            <person name="Upadhyaya N."/>
            <person name="Rathjen J."/>
            <person name="Taylor J.M."/>
            <person name="Park R.F."/>
            <person name="Dodds P.N."/>
            <person name="Hirsch C.D."/>
            <person name="Kianian S.F."/>
            <person name="Figueroa M."/>
        </authorList>
    </citation>
    <scope>NUCLEOTIDE SEQUENCE [LARGE SCALE GENOMIC DNA]</scope>
    <source>
        <strain evidence="1">12NC29</strain>
    </source>
</reference>